<dbReference type="Gene3D" id="3.60.15.10">
    <property type="entry name" value="Ribonuclease Z/Hydroxyacylglutathione hydrolase-like"/>
    <property type="match status" value="1"/>
</dbReference>
<reference evidence="5 6" key="1">
    <citation type="journal article" date="2011" name="Proc. Natl. Acad. Sci. U.S.A.">
        <title>Evolutionary erosion of yeast sex chromosomes by mating-type switching accidents.</title>
        <authorList>
            <person name="Gordon J.L."/>
            <person name="Armisen D."/>
            <person name="Proux-Wera E."/>
            <person name="Oheigeartaigh S.S."/>
            <person name="Byrne K.P."/>
            <person name="Wolfe K.H."/>
        </authorList>
    </citation>
    <scope>NUCLEOTIDE SEQUENCE [LARGE SCALE GENOMIC DNA]</scope>
    <source>
        <strain evidence="6">ATCC MYA-139 / BCRC 22969 / CBS 8797 / CCRC 22969 / KCTC 17520 / NBRC 10181 / NCYC 3082</strain>
    </source>
</reference>
<dbReference type="CDD" id="cd16293">
    <property type="entry name" value="CPSF2-like_MBL-fold"/>
    <property type="match status" value="1"/>
</dbReference>
<feature type="compositionally biased region" description="Acidic residues" evidence="2">
    <location>
        <begin position="476"/>
        <end position="487"/>
    </location>
</feature>
<evidence type="ECO:0000313" key="5">
    <source>
        <dbReference type="EMBL" id="CCK71292.1"/>
    </source>
</evidence>
<evidence type="ECO:0000313" key="6">
    <source>
        <dbReference type="Proteomes" id="UP000006310"/>
    </source>
</evidence>
<dbReference type="GeneID" id="34527016"/>
<feature type="region of interest" description="Disordered" evidence="2">
    <location>
        <begin position="556"/>
        <end position="583"/>
    </location>
</feature>
<dbReference type="GO" id="GO:0005847">
    <property type="term" value="C:mRNA cleavage and polyadenylation specificity factor complex"/>
    <property type="evidence" value="ECO:0007669"/>
    <property type="project" value="EnsemblFungi"/>
</dbReference>
<dbReference type="AlphaFoldDB" id="J7S145"/>
<dbReference type="GO" id="GO:0006397">
    <property type="term" value="P:mRNA processing"/>
    <property type="evidence" value="ECO:0007669"/>
    <property type="project" value="UniProtKB-KW"/>
</dbReference>
<dbReference type="KEGG" id="kng:KNAG_0G02340"/>
<dbReference type="Pfam" id="PF13299">
    <property type="entry name" value="CPSF100_C"/>
    <property type="match status" value="1"/>
</dbReference>
<proteinExistence type="inferred from homology"/>
<dbReference type="InterPro" id="IPR001279">
    <property type="entry name" value="Metallo-B-lactamas"/>
</dbReference>
<dbReference type="InterPro" id="IPR035639">
    <property type="entry name" value="CPSF2_MBL"/>
</dbReference>
<dbReference type="EMBL" id="HE978320">
    <property type="protein sequence ID" value="CCK71292.1"/>
    <property type="molecule type" value="Genomic_DNA"/>
</dbReference>
<keyword evidence="1" id="KW-0694">RNA-binding</keyword>
<reference evidence="6" key="2">
    <citation type="submission" date="2012-08" db="EMBL/GenBank/DDBJ databases">
        <title>Genome sequence of Kazachstania naganishii.</title>
        <authorList>
            <person name="Gordon J.L."/>
            <person name="Armisen D."/>
            <person name="Proux-Wera E."/>
            <person name="OhEigeartaigh S.S."/>
            <person name="Byrne K.P."/>
            <person name="Wolfe K.H."/>
        </authorList>
    </citation>
    <scope>NUCLEOTIDE SEQUENCE [LARGE SCALE GENOMIC DNA]</scope>
    <source>
        <strain evidence="6">ATCC MYA-139 / BCRC 22969 / CBS 8797 / CCRC 22969 / KCTC 17520 / NBRC 10181 / NCYC 3082</strain>
    </source>
</reference>
<dbReference type="OrthoDB" id="64353at2759"/>
<dbReference type="HOGENOM" id="CLU_002227_3_0_1"/>
<keyword evidence="6" id="KW-1185">Reference proteome</keyword>
<dbReference type="SUPFAM" id="SSF56281">
    <property type="entry name" value="Metallo-hydrolase/oxidoreductase"/>
    <property type="match status" value="1"/>
</dbReference>
<dbReference type="PANTHER" id="PTHR45922:SF1">
    <property type="entry name" value="CLEAVAGE AND POLYADENYLATION SPECIFICITY FACTOR SUBUNIT 2"/>
    <property type="match status" value="1"/>
</dbReference>
<gene>
    <name evidence="5" type="primary">KNAG0G02340</name>
    <name evidence="5" type="ordered locus">KNAG_0G02340</name>
</gene>
<dbReference type="OMA" id="QSRHNME"/>
<feature type="domain" description="Metallo-beta-lactamase" evidence="4">
    <location>
        <begin position="19"/>
        <end position="211"/>
    </location>
</feature>
<dbReference type="STRING" id="1071383.J7S145"/>
<keyword evidence="1" id="KW-0539">Nucleus</keyword>
<protein>
    <recommendedName>
        <fullName evidence="1">Cleavage and polyadenylation specificity factor subunit 2</fullName>
    </recommendedName>
    <alternativeName>
        <fullName evidence="1">Cleavage and polyadenylation specificity factor 100 kDa subunit</fullName>
    </alternativeName>
</protein>
<dbReference type="InterPro" id="IPR036866">
    <property type="entry name" value="RibonucZ/Hydroxyglut_hydro"/>
</dbReference>
<name>J7S145_HUIN7</name>
<evidence type="ECO:0000259" key="3">
    <source>
        <dbReference type="Pfam" id="PF13299"/>
    </source>
</evidence>
<dbReference type="Pfam" id="PF16661">
    <property type="entry name" value="Lactamase_B_6"/>
    <property type="match status" value="1"/>
</dbReference>
<dbReference type="Proteomes" id="UP000006310">
    <property type="component" value="Chromosome 7"/>
</dbReference>
<keyword evidence="1" id="KW-0507">mRNA processing</keyword>
<dbReference type="InterPro" id="IPR025069">
    <property type="entry name" value="Cpsf2_C"/>
</dbReference>
<feature type="region of interest" description="Disordered" evidence="2">
    <location>
        <begin position="433"/>
        <end position="505"/>
    </location>
</feature>
<dbReference type="RefSeq" id="XP_022465538.1">
    <property type="nucleotide sequence ID" value="XM_022609109.1"/>
</dbReference>
<dbReference type="InterPro" id="IPR027075">
    <property type="entry name" value="CPSF2"/>
</dbReference>
<organism evidence="5 6">
    <name type="scientific">Huiozyma naganishii (strain ATCC MYA-139 / BCRC 22969 / CBS 8797 / KCTC 17520 / NBRC 10181 / NCYC 3082 / Yp74L-3)</name>
    <name type="common">Yeast</name>
    <name type="synonym">Kazachstania naganishii</name>
    <dbReference type="NCBI Taxonomy" id="1071383"/>
    <lineage>
        <taxon>Eukaryota</taxon>
        <taxon>Fungi</taxon>
        <taxon>Dikarya</taxon>
        <taxon>Ascomycota</taxon>
        <taxon>Saccharomycotina</taxon>
        <taxon>Saccharomycetes</taxon>
        <taxon>Saccharomycetales</taxon>
        <taxon>Saccharomycetaceae</taxon>
        <taxon>Huiozyma</taxon>
    </lineage>
</organism>
<dbReference type="GO" id="GO:0003723">
    <property type="term" value="F:RNA binding"/>
    <property type="evidence" value="ECO:0007669"/>
    <property type="project" value="UniProtKB-KW"/>
</dbReference>
<evidence type="ECO:0000256" key="2">
    <source>
        <dbReference type="SAM" id="MobiDB-lite"/>
    </source>
</evidence>
<dbReference type="PANTHER" id="PTHR45922">
    <property type="entry name" value="CLEAVAGE AND POLYADENYLATION SPECIFICITY FACTOR SUBUNIT 2"/>
    <property type="match status" value="1"/>
</dbReference>
<evidence type="ECO:0000256" key="1">
    <source>
        <dbReference type="RuleBase" id="RU365006"/>
    </source>
</evidence>
<accession>J7S145</accession>
<sequence>MTYKLTCCDDGSGLTVGTLIKFDNVTILLDPGWFPGLVSVDDTVKYWSNIIADVDIIILSQPTKECLGAYSLLYVNFLSHFISRIEVYATLPIANLGRVATIDLYASQGVIGPYLSNIMDVDDVEKSFDCIKTLKYSQVVDLRYKFEGLTFVAYNSGSAPGGSIWCISTYVEKLVYVKRWNHTKNNLLNAASIWDSGGKPISALSKPSAIITTFDKLGSTKPLRRRTKEFRDILTRSLQSSGSLLIPVDIGGDFLNLFVSVQSILLTTHRGSRKYGNIPILFISYARGRTLTYAKSMLEWFSSESMKNWETKDNQSPFDIDNRLHFISPNELSKYPGSKICLVSNMDALLNETILKLYKTENLNVILTDGFDSDATMISTMLQKWNKSCLDNSNILEGDMLPFSQTVPIKVWTKQALKSDALDTFKNQIEKRRLERSEKEATLKRDAKTSANGPAADAAMNGNGSLAVGQNGIGINDDDDDDDDDNDVLSARKSDGKNNSKGAKFMEPPVDLYLNENSKQKMFLFNPKREKRDDYGIMVDFSMFAPKDDEIVETSDVNISSKEVPSHVSKKRRKNSNKKDLEQPKAENFDNIDYLDTLNQPCKLRESTKEIQLKCSFTYINMTSLSDQRSTTVILPSLMPRKLILLAPASKQPKNVCSVFTNKNIEVLLFLANKETKITTVIKALDISIDTELDQLLRWQRIGGDHTVAHVIGRLVKTTATTHTKGNNPDSTRSKLILKPLEKNPLKISSGGTLSIGDVRLVELKRKLTEENHVAEFKGEGTLIVDGQVAVRKVSDGETIIDGTPSDIFDIVKSHITGMLAKI</sequence>
<feature type="compositionally biased region" description="Basic and acidic residues" evidence="2">
    <location>
        <begin position="433"/>
        <end position="448"/>
    </location>
</feature>
<comment type="subcellular location">
    <subcellularLocation>
        <location evidence="1">Nucleus</location>
    </subcellularLocation>
</comment>
<evidence type="ECO:0000259" key="4">
    <source>
        <dbReference type="Pfam" id="PF16661"/>
    </source>
</evidence>
<comment type="similarity">
    <text evidence="1">Belongs to the metallo-beta-lactamase superfamily. RNA-metabolizing metallo-beta-lactamase-like family. CPSF2/YSH1 subfamily.</text>
</comment>
<dbReference type="eggNOG" id="KOG1135">
    <property type="taxonomic scope" value="Eukaryota"/>
</dbReference>
<feature type="domain" description="Cleavage and polyadenylation specificity factor 2 C-terminal" evidence="3">
    <location>
        <begin position="697"/>
        <end position="819"/>
    </location>
</feature>